<dbReference type="Pfam" id="PF24844">
    <property type="entry name" value="PolC_DP2_central"/>
    <property type="match status" value="1"/>
</dbReference>
<dbReference type="InterPro" id="IPR016033">
    <property type="entry name" value="PolC_DP2_N"/>
</dbReference>
<dbReference type="HAMAP" id="MF_00324">
    <property type="entry name" value="DNApol_II_L_arch"/>
    <property type="match status" value="1"/>
</dbReference>
<gene>
    <name evidence="18" type="primary">polC_2</name>
    <name evidence="14" type="synonym">polC</name>
    <name evidence="18" type="ORF">LFW2832_00726</name>
</gene>
<evidence type="ECO:0000256" key="5">
    <source>
        <dbReference type="ARBA" id="ARBA00022705"/>
    </source>
</evidence>
<dbReference type="GO" id="GO:0006308">
    <property type="term" value="P:DNA catabolic process"/>
    <property type="evidence" value="ECO:0007669"/>
    <property type="project" value="UniProtKB-UniRule"/>
</dbReference>
<feature type="domain" description="DNA polymerase II large subunit DP2 central" evidence="16">
    <location>
        <begin position="276"/>
        <end position="663"/>
    </location>
</feature>
<comment type="catalytic activity">
    <reaction evidence="14">
        <text>Exonucleolytic cleavage in the 3'- to 5'-direction to yield nucleoside 5'-phosphates.</text>
        <dbReference type="EC" id="3.1.11.1"/>
    </reaction>
</comment>
<keyword evidence="10 14" id="KW-0238">DNA-binding</keyword>
<comment type="subunit">
    <text evidence="2 14">Heterodimer of a large subunit and a small subunit.</text>
</comment>
<dbReference type="PANTHER" id="PTHR42210:SF1">
    <property type="entry name" value="DNA POLYMERASE II LARGE SUBUNIT"/>
    <property type="match status" value="1"/>
</dbReference>
<reference evidence="18 19" key="1">
    <citation type="submission" date="2019-08" db="EMBL/GenBank/DDBJ databases">
        <authorList>
            <person name="Vazquez-Campos X."/>
        </authorList>
    </citation>
    <scope>NUCLEOTIDE SEQUENCE [LARGE SCALE GENOMIC DNA]</scope>
    <source>
        <strain evidence="18">LFW-283_2</strain>
    </source>
</reference>
<evidence type="ECO:0000313" key="18">
    <source>
        <dbReference type="EMBL" id="VVC04091.1"/>
    </source>
</evidence>
<keyword evidence="6 14" id="KW-0540">Nuclease</keyword>
<dbReference type="PIRSF" id="PIRSF016275">
    <property type="entry name" value="PolC_DP2"/>
    <property type="match status" value="1"/>
</dbReference>
<organism evidence="18 19">
    <name type="scientific">Candidatus Bilamarchaeum dharawalense</name>
    <dbReference type="NCBI Taxonomy" id="2885759"/>
    <lineage>
        <taxon>Archaea</taxon>
        <taxon>Candidatus Micrarchaeota</taxon>
        <taxon>Candidatus Micrarchaeia</taxon>
        <taxon>Candidatus Anstonellales</taxon>
        <taxon>Candidatus Bilamarchaeaceae</taxon>
        <taxon>Candidatus Bilamarchaeum</taxon>
    </lineage>
</organism>
<dbReference type="Proteomes" id="UP000789941">
    <property type="component" value="Unassembled WGS sequence"/>
</dbReference>
<dbReference type="InterPro" id="IPR004475">
    <property type="entry name" value="PolC_DP2"/>
</dbReference>
<evidence type="ECO:0000256" key="2">
    <source>
        <dbReference type="ARBA" id="ARBA00011315"/>
    </source>
</evidence>
<dbReference type="EC" id="2.7.7.7" evidence="14"/>
<dbReference type="InterPro" id="IPR056172">
    <property type="entry name" value="PolC_DP2_cat_dom"/>
</dbReference>
<keyword evidence="5 14" id="KW-0235">DNA replication</keyword>
<dbReference type="InterPro" id="IPR056171">
    <property type="entry name" value="PolC_DP2_central_dom"/>
</dbReference>
<evidence type="ECO:0000256" key="12">
    <source>
        <dbReference type="ARBA" id="ARBA00025068"/>
    </source>
</evidence>
<dbReference type="GO" id="GO:0003677">
    <property type="term" value="F:DNA binding"/>
    <property type="evidence" value="ECO:0007669"/>
    <property type="project" value="UniProtKB-UniRule"/>
</dbReference>
<dbReference type="GO" id="GO:0008310">
    <property type="term" value="F:single-stranded DNA 3'-5' DNA exonuclease activity"/>
    <property type="evidence" value="ECO:0007669"/>
    <property type="project" value="UniProtKB-EC"/>
</dbReference>
<evidence type="ECO:0000256" key="9">
    <source>
        <dbReference type="ARBA" id="ARBA00022932"/>
    </source>
</evidence>
<keyword evidence="11 14" id="KW-0511">Multifunctional enzyme</keyword>
<evidence type="ECO:0000256" key="6">
    <source>
        <dbReference type="ARBA" id="ARBA00022722"/>
    </source>
</evidence>
<dbReference type="AlphaFoldDB" id="A0A5E4LR95"/>
<dbReference type="PANTHER" id="PTHR42210">
    <property type="entry name" value="DNA POLYMERASE II LARGE SUBUNIT"/>
    <property type="match status" value="1"/>
</dbReference>
<evidence type="ECO:0000256" key="14">
    <source>
        <dbReference type="HAMAP-Rule" id="MF_00324"/>
    </source>
</evidence>
<protein>
    <recommendedName>
        <fullName evidence="14">DNA polymerase II large subunit</fullName>
        <shortName evidence="14">Pol II</shortName>
        <ecNumber evidence="14">2.7.7.7</ecNumber>
    </recommendedName>
    <alternativeName>
        <fullName evidence="14">Exodeoxyribonuclease large subunit</fullName>
        <ecNumber evidence="14">3.1.11.1</ecNumber>
    </alternativeName>
</protein>
<dbReference type="Pfam" id="PF24846">
    <property type="entry name" value="PolC_DP2_cat"/>
    <property type="match status" value="1"/>
</dbReference>
<keyword evidence="4 14" id="KW-0548">Nucleotidyltransferase</keyword>
<dbReference type="NCBIfam" id="NF003103">
    <property type="entry name" value="PRK04023.1"/>
    <property type="match status" value="1"/>
</dbReference>
<evidence type="ECO:0000313" key="19">
    <source>
        <dbReference type="Proteomes" id="UP000789941"/>
    </source>
</evidence>
<evidence type="ECO:0000256" key="1">
    <source>
        <dbReference type="ARBA" id="ARBA00011053"/>
    </source>
</evidence>
<name>A0A5E4LR95_9ARCH</name>
<evidence type="ECO:0000259" key="17">
    <source>
        <dbReference type="Pfam" id="PF24846"/>
    </source>
</evidence>
<dbReference type="GO" id="GO:0006261">
    <property type="term" value="P:DNA-templated DNA replication"/>
    <property type="evidence" value="ECO:0007669"/>
    <property type="project" value="UniProtKB-UniRule"/>
</dbReference>
<keyword evidence="9 14" id="KW-0239">DNA-directed DNA polymerase</keyword>
<dbReference type="Pfam" id="PF03833">
    <property type="entry name" value="PolC_DP2_N"/>
    <property type="match status" value="1"/>
</dbReference>
<proteinExistence type="inferred from homology"/>
<evidence type="ECO:0000256" key="4">
    <source>
        <dbReference type="ARBA" id="ARBA00022695"/>
    </source>
</evidence>
<accession>A0A5E4LR95</accession>
<comment type="function">
    <text evidence="12 14">Possesses two activities: a DNA synthesis (polymerase) and an exonucleolytic activity that degrades single-stranded DNA in the 3'- to 5'-direction. Has a template-primer preference which is characteristic of a replicative DNA polymerase.</text>
</comment>
<evidence type="ECO:0000256" key="8">
    <source>
        <dbReference type="ARBA" id="ARBA00022839"/>
    </source>
</evidence>
<evidence type="ECO:0000256" key="7">
    <source>
        <dbReference type="ARBA" id="ARBA00022801"/>
    </source>
</evidence>
<dbReference type="EMBL" id="CABMJJ010000009">
    <property type="protein sequence ID" value="VVC04091.1"/>
    <property type="molecule type" value="Genomic_DNA"/>
</dbReference>
<evidence type="ECO:0000256" key="13">
    <source>
        <dbReference type="ARBA" id="ARBA00049244"/>
    </source>
</evidence>
<evidence type="ECO:0000259" key="15">
    <source>
        <dbReference type="Pfam" id="PF03833"/>
    </source>
</evidence>
<keyword evidence="7 14" id="KW-0378">Hydrolase</keyword>
<feature type="domain" description="DNA polymerase II large subunit DP2 N-terminal" evidence="15">
    <location>
        <begin position="3"/>
        <end position="272"/>
    </location>
</feature>
<dbReference type="NCBIfam" id="TIGR00354">
    <property type="entry name" value="polC"/>
    <property type="match status" value="1"/>
</dbReference>
<evidence type="ECO:0000256" key="3">
    <source>
        <dbReference type="ARBA" id="ARBA00022679"/>
    </source>
</evidence>
<dbReference type="EC" id="3.1.11.1" evidence="14"/>
<comment type="catalytic activity">
    <reaction evidence="13 14">
        <text>DNA(n) + a 2'-deoxyribonucleoside 5'-triphosphate = DNA(n+1) + diphosphate</text>
        <dbReference type="Rhea" id="RHEA:22508"/>
        <dbReference type="Rhea" id="RHEA-COMP:17339"/>
        <dbReference type="Rhea" id="RHEA-COMP:17340"/>
        <dbReference type="ChEBI" id="CHEBI:33019"/>
        <dbReference type="ChEBI" id="CHEBI:61560"/>
        <dbReference type="ChEBI" id="CHEBI:173112"/>
        <dbReference type="EC" id="2.7.7.7"/>
    </reaction>
</comment>
<dbReference type="GO" id="GO:0003887">
    <property type="term" value="F:DNA-directed DNA polymerase activity"/>
    <property type="evidence" value="ECO:0007669"/>
    <property type="project" value="UniProtKB-UniRule"/>
</dbReference>
<comment type="similarity">
    <text evidence="1 14">Belongs to the archaeal DNA polymerase II family.</text>
</comment>
<feature type="domain" description="DNA polymerase II large subunit DP2 catalytic" evidence="17">
    <location>
        <begin position="698"/>
        <end position="989"/>
    </location>
</feature>
<keyword evidence="8 14" id="KW-0269">Exonuclease</keyword>
<evidence type="ECO:0000259" key="16">
    <source>
        <dbReference type="Pfam" id="PF24844"/>
    </source>
</evidence>
<sequence>MVDYLSTLRDELQRAYAAASEARRQGFDPSDDIEVKIAKDVAARVEGIVGPPGVAEIIRALEAGGMPREDIAFEVARKIAAGEIIKASKEKMIEQAVRTGLGILTEGVLVAPTEGISKVKINTNPDGSDYVAVYYAGPIRSAGGTAAALSLVLADIARKVCGVGDYRATDSQIMRFIEEVTTYETRCVHLQYLPPEDDIRVIAGSCPICINGDPTEDIEVSAYRGVPGIETDRVRGGVPLVMCEGVAAKAAKLFKYTKRLKLGWDWLEKIIKIKKKQDKIEIKPDWTYMEGLVAGRPVFSHPSAKGGFRLRYGRSKTNGLMGKNVHPATMIILSNFLAYGTHMKIERPGKGCVVAAHEGLEPPVVKLKNGSVIKIKTIEEAYAYTEEVEEILFLGDMLCTYGDFLKSNHPLLASGYCEEWWHKEVEAKGVQVPENLDAQTAFHFSKVHGLPLHPKFTYPWHDISSEQLNALVQWLKKSQLEMDGTTLKALVIQGTGAKRVLEELLIEHRLGDEKVIVGGEDGYALLSSLGAITPDWKVDFTNFDNRWNATIVPLELVNELAGIKIKAKAPTYIGARMGRPEKAKERKMDGSPHVLFPTGSFKNRSLSKQYRLLKSREGEKTINLEIVRFRCSKCRKLGFYRKCDVCGERANEERICQQCGRVVETEMHCDRDTLVYDRRPVDLIELFENVKSDVGTPSDDIKGVKGLSNAMRIPERLEKGFLRAKHDVYVFRDGTSRFDATDVPLTHFTPKEVGLPLERALELGYEKDYLDNKLEREDQLIPLLHQDIILADSGAEYFMRVANFIDDMLVNLYGQKPFYNIKTREDLIGHMAVGLSPHTSAGVLCRIVGFTKANVGYGHPYFHTAKRRNCDGDEDCVMLLMDALLNFSRKYLSENRGGTMDAPLVLSIEINPKEVDDEAHNIEFVSHYPLEFYEAAEKNTPPGEVKIKTVKDVLGSPEQYELPITHPGGTLDVGNNRTAYVTLESIPDKIDIQFRLQGRLRPVDSKDAAERLILSHFIPDLYGNLRSYSRQTFRCVSCNSIFRRVPLAGKCNRCGGNLLLTINKGGIEKYLQISRDIVDKYDLPVYLKQRLELVEREIRSIFEDDKIKQMGLSDFL</sequence>
<evidence type="ECO:0000256" key="10">
    <source>
        <dbReference type="ARBA" id="ARBA00023125"/>
    </source>
</evidence>
<evidence type="ECO:0000256" key="11">
    <source>
        <dbReference type="ARBA" id="ARBA00023268"/>
    </source>
</evidence>
<comment type="caution">
    <text evidence="18">The sequence shown here is derived from an EMBL/GenBank/DDBJ whole genome shotgun (WGS) entry which is preliminary data.</text>
</comment>
<keyword evidence="3 14" id="KW-0808">Transferase</keyword>